<dbReference type="SMART" id="SM00220">
    <property type="entry name" value="S_TKc"/>
    <property type="match status" value="1"/>
</dbReference>
<evidence type="ECO:0000256" key="12">
    <source>
        <dbReference type="ARBA" id="ARBA00048367"/>
    </source>
</evidence>
<dbReference type="GO" id="GO:0007165">
    <property type="term" value="P:signal transduction"/>
    <property type="evidence" value="ECO:0007669"/>
    <property type="project" value="TreeGrafter"/>
</dbReference>
<dbReference type="PROSITE" id="PS50011">
    <property type="entry name" value="PROTEIN_KINASE_DOM"/>
    <property type="match status" value="1"/>
</dbReference>
<dbReference type="GO" id="GO:0000082">
    <property type="term" value="P:G1/S transition of mitotic cell cycle"/>
    <property type="evidence" value="ECO:0007669"/>
    <property type="project" value="TreeGrafter"/>
</dbReference>
<evidence type="ECO:0000256" key="3">
    <source>
        <dbReference type="ARBA" id="ARBA00022527"/>
    </source>
</evidence>
<dbReference type="InterPro" id="IPR011009">
    <property type="entry name" value="Kinase-like_dom_sf"/>
</dbReference>
<proteinExistence type="evidence at transcript level"/>
<evidence type="ECO:0000256" key="4">
    <source>
        <dbReference type="ARBA" id="ARBA00022618"/>
    </source>
</evidence>
<dbReference type="PANTHER" id="PTHR24056">
    <property type="entry name" value="CELL DIVISION PROTEIN KINASE"/>
    <property type="match status" value="1"/>
</dbReference>
<feature type="domain" description="Protein kinase" evidence="15">
    <location>
        <begin position="4"/>
        <end position="286"/>
    </location>
</feature>
<keyword evidence="7" id="KW-0498">Mitosis</keyword>
<dbReference type="EMBL" id="MK460227">
    <property type="protein sequence ID" value="QHZ00925.1"/>
    <property type="molecule type" value="mRNA"/>
</dbReference>
<accession>A0A6C0QES7</accession>
<evidence type="ECO:0000259" key="15">
    <source>
        <dbReference type="PROSITE" id="PS50011"/>
    </source>
</evidence>
<sequence>MDNFQKVEKIGEGTYGVVYKARNKLTGEAVALKKIRLDTETEGVPSTAIREISLLRELNHPNIVRLLTIIHSEKKLYLVFELLDQDLKKFMDNATPSGIPLPLVKSYLYQLLQGIAFCHSHRILHRDLKPQNLLINAEGAIKLADFGLARAFGVPQRTYTHEVVTLWYRAPEILLGCKHYSTSVDVWSIGCIFAEMLTRRALFPGDSEIDQLFRIFRTLGTPDEGVWPGVSQLPDYKSSFPRWANQELTKVVPTLNFEGRGLLALMLQYDPNQRVTANMALSHCFFQNVKQIVPQLRS</sequence>
<feature type="binding site" evidence="13">
    <location>
        <position position="33"/>
    </location>
    <ligand>
        <name>ATP</name>
        <dbReference type="ChEBI" id="CHEBI:30616"/>
    </ligand>
</feature>
<evidence type="ECO:0000256" key="2">
    <source>
        <dbReference type="ARBA" id="ARBA00012425"/>
    </source>
</evidence>
<dbReference type="InterPro" id="IPR050108">
    <property type="entry name" value="CDK"/>
</dbReference>
<reference evidence="16" key="1">
    <citation type="submission" date="2019-01" db="EMBL/GenBank/DDBJ databases">
        <title>Identification and Characterisation of Lamprey CDK-2-like Gene.</title>
        <authorList>
            <person name="Xu Y."/>
            <person name="Tian Y."/>
            <person name="Zhao H."/>
            <person name="Zheng N."/>
            <person name="Ren K."/>
            <person name="Li Q."/>
        </authorList>
    </citation>
    <scope>NUCLEOTIDE SEQUENCE</scope>
</reference>
<evidence type="ECO:0000256" key="10">
    <source>
        <dbReference type="ARBA" id="ARBA00023306"/>
    </source>
</evidence>
<comment type="catalytic activity">
    <reaction evidence="11">
        <text>L-threonyl-[protein] + ATP = O-phospho-L-threonyl-[protein] + ADP + H(+)</text>
        <dbReference type="Rhea" id="RHEA:46608"/>
        <dbReference type="Rhea" id="RHEA-COMP:11060"/>
        <dbReference type="Rhea" id="RHEA-COMP:11605"/>
        <dbReference type="ChEBI" id="CHEBI:15378"/>
        <dbReference type="ChEBI" id="CHEBI:30013"/>
        <dbReference type="ChEBI" id="CHEBI:30616"/>
        <dbReference type="ChEBI" id="CHEBI:61977"/>
        <dbReference type="ChEBI" id="CHEBI:456216"/>
        <dbReference type="EC" id="2.7.11.22"/>
    </reaction>
</comment>
<dbReference type="EC" id="2.7.11.22" evidence="2"/>
<dbReference type="GO" id="GO:0005524">
    <property type="term" value="F:ATP binding"/>
    <property type="evidence" value="ECO:0007669"/>
    <property type="project" value="UniProtKB-UniRule"/>
</dbReference>
<evidence type="ECO:0000256" key="13">
    <source>
        <dbReference type="PROSITE-ProRule" id="PRU10141"/>
    </source>
</evidence>
<evidence type="ECO:0000256" key="6">
    <source>
        <dbReference type="ARBA" id="ARBA00022741"/>
    </source>
</evidence>
<organism evidence="16">
    <name type="scientific">Lethenteron camtschaticum</name>
    <name type="common">Japanese lamprey</name>
    <name type="synonym">Lampetra japonica</name>
    <dbReference type="NCBI Taxonomy" id="980415"/>
    <lineage>
        <taxon>Eukaryota</taxon>
        <taxon>Metazoa</taxon>
        <taxon>Chordata</taxon>
        <taxon>Craniata</taxon>
        <taxon>Vertebrata</taxon>
        <taxon>Cyclostomata</taxon>
        <taxon>Hyperoartia</taxon>
        <taxon>Petromyzontiformes</taxon>
        <taxon>Petromyzontidae</taxon>
        <taxon>Lethenteron</taxon>
    </lineage>
</organism>
<dbReference type="GO" id="GO:0005737">
    <property type="term" value="C:cytoplasm"/>
    <property type="evidence" value="ECO:0007669"/>
    <property type="project" value="TreeGrafter"/>
</dbReference>
<name>A0A6C0QES7_LETCA</name>
<dbReference type="GO" id="GO:0051301">
    <property type="term" value="P:cell division"/>
    <property type="evidence" value="ECO:0007669"/>
    <property type="project" value="UniProtKB-KW"/>
</dbReference>
<dbReference type="GO" id="GO:0010389">
    <property type="term" value="P:regulation of G2/M transition of mitotic cell cycle"/>
    <property type="evidence" value="ECO:0007669"/>
    <property type="project" value="TreeGrafter"/>
</dbReference>
<dbReference type="Gene3D" id="1.10.510.10">
    <property type="entry name" value="Transferase(Phosphotransferase) domain 1"/>
    <property type="match status" value="1"/>
</dbReference>
<protein>
    <recommendedName>
        <fullName evidence="2">cyclin-dependent kinase</fullName>
        <ecNumber evidence="2">2.7.11.22</ecNumber>
    </recommendedName>
</protein>
<evidence type="ECO:0000256" key="1">
    <source>
        <dbReference type="ARBA" id="ARBA00006485"/>
    </source>
</evidence>
<dbReference type="GO" id="GO:0004693">
    <property type="term" value="F:cyclin-dependent protein serine/threonine kinase activity"/>
    <property type="evidence" value="ECO:0007669"/>
    <property type="project" value="UniProtKB-EC"/>
</dbReference>
<dbReference type="InterPro" id="IPR017441">
    <property type="entry name" value="Protein_kinase_ATP_BS"/>
</dbReference>
<dbReference type="PROSITE" id="PS00107">
    <property type="entry name" value="PROTEIN_KINASE_ATP"/>
    <property type="match status" value="1"/>
</dbReference>
<dbReference type="InterPro" id="IPR000719">
    <property type="entry name" value="Prot_kinase_dom"/>
</dbReference>
<comment type="similarity">
    <text evidence="1">Belongs to the protein kinase superfamily. CMGC Ser/Thr protein kinase family. CDC2/CDKX subfamily.</text>
</comment>
<dbReference type="FunFam" id="3.30.200.20:FF:000599">
    <property type="entry name" value="Cyclin-dependent kinase 2"/>
    <property type="match status" value="1"/>
</dbReference>
<dbReference type="GO" id="GO:0005634">
    <property type="term" value="C:nucleus"/>
    <property type="evidence" value="ECO:0007669"/>
    <property type="project" value="TreeGrafter"/>
</dbReference>
<dbReference type="CDD" id="cd07835">
    <property type="entry name" value="STKc_CDK1_CdkB_like"/>
    <property type="match status" value="1"/>
</dbReference>
<dbReference type="PANTHER" id="PTHR24056:SF254">
    <property type="entry name" value="CYCLIN-DEPENDENT KINASE 2"/>
    <property type="match status" value="1"/>
</dbReference>
<dbReference type="GO" id="GO:0010468">
    <property type="term" value="P:regulation of gene expression"/>
    <property type="evidence" value="ECO:0007669"/>
    <property type="project" value="TreeGrafter"/>
</dbReference>
<evidence type="ECO:0000256" key="8">
    <source>
        <dbReference type="ARBA" id="ARBA00022777"/>
    </source>
</evidence>
<keyword evidence="6 13" id="KW-0547">Nucleotide-binding</keyword>
<keyword evidence="10" id="KW-0131">Cell cycle</keyword>
<evidence type="ECO:0000256" key="9">
    <source>
        <dbReference type="ARBA" id="ARBA00022840"/>
    </source>
</evidence>
<evidence type="ECO:0000256" key="7">
    <source>
        <dbReference type="ARBA" id="ARBA00022776"/>
    </source>
</evidence>
<dbReference type="InterPro" id="IPR008271">
    <property type="entry name" value="Ser/Thr_kinase_AS"/>
</dbReference>
<dbReference type="GO" id="GO:0000307">
    <property type="term" value="C:cyclin-dependent protein kinase holoenzyme complex"/>
    <property type="evidence" value="ECO:0007669"/>
    <property type="project" value="TreeGrafter"/>
</dbReference>
<evidence type="ECO:0000256" key="5">
    <source>
        <dbReference type="ARBA" id="ARBA00022679"/>
    </source>
</evidence>
<dbReference type="AlphaFoldDB" id="A0A6C0QES7"/>
<dbReference type="PROSITE" id="PS00108">
    <property type="entry name" value="PROTEIN_KINASE_ST"/>
    <property type="match status" value="1"/>
</dbReference>
<evidence type="ECO:0000256" key="11">
    <source>
        <dbReference type="ARBA" id="ARBA00047811"/>
    </source>
</evidence>
<keyword evidence="3 14" id="KW-0723">Serine/threonine-protein kinase</keyword>
<dbReference type="SMR" id="A0A6C0QES7"/>
<keyword evidence="8" id="KW-0418">Kinase</keyword>
<comment type="catalytic activity">
    <reaction evidence="12">
        <text>L-seryl-[protein] + ATP = O-phospho-L-seryl-[protein] + ADP + H(+)</text>
        <dbReference type="Rhea" id="RHEA:17989"/>
        <dbReference type="Rhea" id="RHEA-COMP:9863"/>
        <dbReference type="Rhea" id="RHEA-COMP:11604"/>
        <dbReference type="ChEBI" id="CHEBI:15378"/>
        <dbReference type="ChEBI" id="CHEBI:29999"/>
        <dbReference type="ChEBI" id="CHEBI:30616"/>
        <dbReference type="ChEBI" id="CHEBI:83421"/>
        <dbReference type="ChEBI" id="CHEBI:456216"/>
        <dbReference type="EC" id="2.7.11.22"/>
    </reaction>
</comment>
<keyword evidence="4" id="KW-0132">Cell division</keyword>
<evidence type="ECO:0000313" key="16">
    <source>
        <dbReference type="EMBL" id="QHZ00925.1"/>
    </source>
</evidence>
<dbReference type="FunFam" id="1.10.510.10:FF:000144">
    <property type="entry name" value="Cyclin-dependent kinase 2"/>
    <property type="match status" value="1"/>
</dbReference>
<keyword evidence="5" id="KW-0808">Transferase</keyword>
<dbReference type="Pfam" id="PF00069">
    <property type="entry name" value="Pkinase"/>
    <property type="match status" value="1"/>
</dbReference>
<dbReference type="SUPFAM" id="SSF56112">
    <property type="entry name" value="Protein kinase-like (PK-like)"/>
    <property type="match status" value="1"/>
</dbReference>
<evidence type="ECO:0000256" key="14">
    <source>
        <dbReference type="RuleBase" id="RU000304"/>
    </source>
</evidence>
<keyword evidence="9 13" id="KW-0067">ATP-binding</keyword>
<dbReference type="Gene3D" id="3.30.200.20">
    <property type="entry name" value="Phosphorylase Kinase, domain 1"/>
    <property type="match status" value="1"/>
</dbReference>
<dbReference type="GO" id="GO:0030332">
    <property type="term" value="F:cyclin binding"/>
    <property type="evidence" value="ECO:0007669"/>
    <property type="project" value="TreeGrafter"/>
</dbReference>